<organism evidence="15">
    <name type="scientific">Capitella teleta</name>
    <name type="common">Polychaete worm</name>
    <dbReference type="NCBI Taxonomy" id="283909"/>
    <lineage>
        <taxon>Eukaryota</taxon>
        <taxon>Metazoa</taxon>
        <taxon>Spiralia</taxon>
        <taxon>Lophotrochozoa</taxon>
        <taxon>Annelida</taxon>
        <taxon>Polychaeta</taxon>
        <taxon>Sedentaria</taxon>
        <taxon>Scolecida</taxon>
        <taxon>Capitellidae</taxon>
        <taxon>Capitella</taxon>
    </lineage>
</organism>
<dbReference type="Pfam" id="PF00456">
    <property type="entry name" value="Transketolase_N"/>
    <property type="match status" value="1"/>
</dbReference>
<dbReference type="EC" id="2.2.1.1" evidence="8"/>
<proteinExistence type="inferred from homology"/>
<evidence type="ECO:0000256" key="2">
    <source>
        <dbReference type="ARBA" id="ARBA00001936"/>
    </source>
</evidence>
<reference evidence="17" key="1">
    <citation type="submission" date="2012-12" db="EMBL/GenBank/DDBJ databases">
        <authorList>
            <person name="Hellsten U."/>
            <person name="Grimwood J."/>
            <person name="Chapman J.A."/>
            <person name="Shapiro H."/>
            <person name="Aerts A."/>
            <person name="Otillar R.P."/>
            <person name="Terry A.Y."/>
            <person name="Boore J.L."/>
            <person name="Simakov O."/>
            <person name="Marletaz F."/>
            <person name="Cho S.-J."/>
            <person name="Edsinger-Gonzales E."/>
            <person name="Havlak P."/>
            <person name="Kuo D.-H."/>
            <person name="Larsson T."/>
            <person name="Lv J."/>
            <person name="Arendt D."/>
            <person name="Savage R."/>
            <person name="Osoegawa K."/>
            <person name="de Jong P."/>
            <person name="Lindberg D.R."/>
            <person name="Seaver E.C."/>
            <person name="Weisblat D.A."/>
            <person name="Putnam N.H."/>
            <person name="Grigoriev I.V."/>
            <person name="Rokhsar D.S."/>
        </authorList>
    </citation>
    <scope>NUCLEOTIDE SEQUENCE</scope>
    <source>
        <strain evidence="17">I ESC-2004</strain>
    </source>
</reference>
<dbReference type="Pfam" id="PF02780">
    <property type="entry name" value="Transketolase_C"/>
    <property type="match status" value="1"/>
</dbReference>
<comment type="subunit">
    <text evidence="7">Homodimer.</text>
</comment>
<dbReference type="PANTHER" id="PTHR43195:SF1">
    <property type="entry name" value="FI06132P-RELATED"/>
    <property type="match status" value="1"/>
</dbReference>
<dbReference type="PANTHER" id="PTHR43195">
    <property type="entry name" value="TRANSKETOLASE"/>
    <property type="match status" value="1"/>
</dbReference>
<dbReference type="InterPro" id="IPR051424">
    <property type="entry name" value="Transketolase-like"/>
</dbReference>
<evidence type="ECO:0000256" key="13">
    <source>
        <dbReference type="ARBA" id="ARBA00023052"/>
    </source>
</evidence>
<evidence type="ECO:0000313" key="17">
    <source>
        <dbReference type="Proteomes" id="UP000014760"/>
    </source>
</evidence>
<dbReference type="FunFam" id="3.40.50.970:FF:000033">
    <property type="entry name" value="Transketolase isoform 1"/>
    <property type="match status" value="1"/>
</dbReference>
<dbReference type="GO" id="GO:0005737">
    <property type="term" value="C:cytoplasm"/>
    <property type="evidence" value="ECO:0007669"/>
    <property type="project" value="UniProtKB-ARBA"/>
</dbReference>
<reference evidence="16" key="3">
    <citation type="submission" date="2015-06" db="UniProtKB">
        <authorList>
            <consortium name="EnsemblMetazoa"/>
        </authorList>
    </citation>
    <scope>IDENTIFICATION</scope>
</reference>
<dbReference type="AlphaFoldDB" id="R7U3P2"/>
<dbReference type="Gene3D" id="3.40.50.970">
    <property type="match status" value="2"/>
</dbReference>
<dbReference type="EMBL" id="KB305766">
    <property type="protein sequence ID" value="ELU00756.1"/>
    <property type="molecule type" value="Genomic_DNA"/>
</dbReference>
<dbReference type="EnsemblMetazoa" id="CapteT157209">
    <property type="protein sequence ID" value="CapteP157209"/>
    <property type="gene ID" value="CapteG157209"/>
</dbReference>
<evidence type="ECO:0000313" key="16">
    <source>
        <dbReference type="EnsemblMetazoa" id="CapteP157209"/>
    </source>
</evidence>
<dbReference type="GO" id="GO:0046872">
    <property type="term" value="F:metal ion binding"/>
    <property type="evidence" value="ECO:0007669"/>
    <property type="project" value="UniProtKB-KW"/>
</dbReference>
<evidence type="ECO:0000313" key="15">
    <source>
        <dbReference type="EMBL" id="ELU00756.1"/>
    </source>
</evidence>
<comment type="cofactor">
    <cofactor evidence="4">
        <name>Mg(2+)</name>
        <dbReference type="ChEBI" id="CHEBI:18420"/>
    </cofactor>
</comment>
<evidence type="ECO:0000256" key="12">
    <source>
        <dbReference type="ARBA" id="ARBA00022842"/>
    </source>
</evidence>
<evidence type="ECO:0000256" key="10">
    <source>
        <dbReference type="ARBA" id="ARBA00022723"/>
    </source>
</evidence>
<keyword evidence="10" id="KW-0479">Metal-binding</keyword>
<dbReference type="SUPFAM" id="SSF52922">
    <property type="entry name" value="TK C-terminal domain-like"/>
    <property type="match status" value="1"/>
</dbReference>
<accession>R7U3P2</accession>
<evidence type="ECO:0000256" key="11">
    <source>
        <dbReference type="ARBA" id="ARBA00022837"/>
    </source>
</evidence>
<evidence type="ECO:0000259" key="14">
    <source>
        <dbReference type="SMART" id="SM00861"/>
    </source>
</evidence>
<dbReference type="OrthoDB" id="10267175at2759"/>
<comment type="cofactor">
    <cofactor evidence="2">
        <name>Mn(2+)</name>
        <dbReference type="ChEBI" id="CHEBI:29035"/>
    </cofactor>
</comment>
<protein>
    <recommendedName>
        <fullName evidence="8">transketolase</fullName>
        <ecNumber evidence="8">2.2.1.1</ecNumber>
    </recommendedName>
</protein>
<keyword evidence="17" id="KW-1185">Reference proteome</keyword>
<dbReference type="SUPFAM" id="SSF52518">
    <property type="entry name" value="Thiamin diphosphate-binding fold (THDP-binding)"/>
    <property type="match status" value="2"/>
</dbReference>
<dbReference type="FunCoup" id="R7U3P2">
    <property type="interactions" value="520"/>
</dbReference>
<comment type="cofactor">
    <cofactor evidence="3">
        <name>Co(2+)</name>
        <dbReference type="ChEBI" id="CHEBI:48828"/>
    </cofactor>
</comment>
<reference evidence="15 17" key="2">
    <citation type="journal article" date="2013" name="Nature">
        <title>Insights into bilaterian evolution from three spiralian genomes.</title>
        <authorList>
            <person name="Simakov O."/>
            <person name="Marletaz F."/>
            <person name="Cho S.J."/>
            <person name="Edsinger-Gonzales E."/>
            <person name="Havlak P."/>
            <person name="Hellsten U."/>
            <person name="Kuo D.H."/>
            <person name="Larsson T."/>
            <person name="Lv J."/>
            <person name="Arendt D."/>
            <person name="Savage R."/>
            <person name="Osoegawa K."/>
            <person name="de Jong P."/>
            <person name="Grimwood J."/>
            <person name="Chapman J.A."/>
            <person name="Shapiro H."/>
            <person name="Aerts A."/>
            <person name="Otillar R.P."/>
            <person name="Terry A.Y."/>
            <person name="Boore J.L."/>
            <person name="Grigoriev I.V."/>
            <person name="Lindberg D.R."/>
            <person name="Seaver E.C."/>
            <person name="Weisblat D.A."/>
            <person name="Putnam N.H."/>
            <person name="Rokhsar D.S."/>
        </authorList>
    </citation>
    <scope>NUCLEOTIDE SEQUENCE</scope>
    <source>
        <strain evidence="15 17">I ESC-2004</strain>
    </source>
</reference>
<dbReference type="HOGENOM" id="CLU_009227_3_0_1"/>
<dbReference type="CDD" id="cd02012">
    <property type="entry name" value="TPP_TK"/>
    <property type="match status" value="1"/>
</dbReference>
<dbReference type="NCBIfam" id="NF004559">
    <property type="entry name" value="PRK05899.2-5"/>
    <property type="match status" value="1"/>
</dbReference>
<dbReference type="CDD" id="cd07033">
    <property type="entry name" value="TPP_PYR_DXS_TK_like"/>
    <property type="match status" value="1"/>
</dbReference>
<dbReference type="SMART" id="SM00861">
    <property type="entry name" value="Transket_pyr"/>
    <property type="match status" value="1"/>
</dbReference>
<evidence type="ECO:0000256" key="7">
    <source>
        <dbReference type="ARBA" id="ARBA00011738"/>
    </source>
</evidence>
<gene>
    <name evidence="15" type="ORF">CAPTEDRAFT_157209</name>
</gene>
<dbReference type="Gene3D" id="3.40.50.920">
    <property type="match status" value="1"/>
</dbReference>
<dbReference type="Pfam" id="PF02779">
    <property type="entry name" value="Transket_pyr"/>
    <property type="match status" value="1"/>
</dbReference>
<dbReference type="GO" id="GO:0004802">
    <property type="term" value="F:transketolase activity"/>
    <property type="evidence" value="ECO:0007669"/>
    <property type="project" value="UniProtKB-EC"/>
</dbReference>
<evidence type="ECO:0000256" key="4">
    <source>
        <dbReference type="ARBA" id="ARBA00001946"/>
    </source>
</evidence>
<sequence length="626" mass="67201">MAEYHRPDGKKIQTLKDIANRLRIHSVTSTNASNSGHPTSCASAAEIMSVLFFNTMKYKVSAPRDAANDRFVMSKGHAAPILYAAWAEAGLFPVEDLMNLRKIDCDLEGHPTPRLSFVDVATGSLGQGLSCAAGMAYVGKYIDKVDHRTFCLIGDGESAEGSVWEALHFGSYYKLDNLVAIFDVNRLGQSEPTSLQHEMDVYQKRMEAFGWNTYVVDGHDVEALCKVLHEAETVKGKPTCILAKTFKGRGLSGVEDLDNWHGKPMGAKSDEMIANLQALIKNNGPHNLCPSLPTAEVPAASTAPLKMSQAPNYELGQSVATRQAYGAGLAKLGVANPQVVALDGDTKNSTFAQKFKDVCPDRFIECFIAEQNLAGVAIGCATRDRTVAFASTFACFLSRACDQIRMGAISQTNANFSGSHCGVSIGEDGPSQMALEDLAMFRSVAGSTVFYPSDAVSTERAVELAANTKGICFIRTSRPGTAVLYKNDEPFAVGKAKIVRQSDRDQVTVIGCAITLKESLKAADQLAESGINIRVIDPFTVKPIDAETIIASARATGGRVVTVEDHYHQGGLGEAVAGALSEERDIIVKRLAVNSVARSGKCDELLEMFGINASAITKAVKEILTK</sequence>
<dbReference type="InterPro" id="IPR029061">
    <property type="entry name" value="THDP-binding"/>
</dbReference>
<feature type="domain" description="Transketolase-like pyrimidine-binding" evidence="14">
    <location>
        <begin position="319"/>
        <end position="483"/>
    </location>
</feature>
<evidence type="ECO:0000256" key="6">
    <source>
        <dbReference type="ARBA" id="ARBA00007131"/>
    </source>
</evidence>
<comment type="similarity">
    <text evidence="6">Belongs to the transketolase family.</text>
</comment>
<evidence type="ECO:0000256" key="3">
    <source>
        <dbReference type="ARBA" id="ARBA00001941"/>
    </source>
</evidence>
<dbReference type="Proteomes" id="UP000014760">
    <property type="component" value="Unassembled WGS sequence"/>
</dbReference>
<keyword evidence="12" id="KW-0460">Magnesium</keyword>
<dbReference type="GO" id="GO:0030976">
    <property type="term" value="F:thiamine pyrophosphate binding"/>
    <property type="evidence" value="ECO:0007669"/>
    <property type="project" value="TreeGrafter"/>
</dbReference>
<dbReference type="InterPro" id="IPR005475">
    <property type="entry name" value="Transketolase-like_Pyr-bd"/>
</dbReference>
<evidence type="ECO:0000256" key="5">
    <source>
        <dbReference type="ARBA" id="ARBA00001964"/>
    </source>
</evidence>
<dbReference type="EMBL" id="AMQN01001831">
    <property type="status" value="NOT_ANNOTATED_CDS"/>
    <property type="molecule type" value="Genomic_DNA"/>
</dbReference>
<comment type="cofactor">
    <cofactor evidence="5">
        <name>thiamine diphosphate</name>
        <dbReference type="ChEBI" id="CHEBI:58937"/>
    </cofactor>
</comment>
<keyword evidence="13" id="KW-0786">Thiamine pyrophosphate</keyword>
<dbReference type="FunFam" id="3.40.50.970:FF:000129">
    <property type="entry name" value="Transketolase"/>
    <property type="match status" value="1"/>
</dbReference>
<dbReference type="InterPro" id="IPR020826">
    <property type="entry name" value="Transketolase_BS"/>
</dbReference>
<dbReference type="InterPro" id="IPR009014">
    <property type="entry name" value="Transketo_C/PFOR_II"/>
</dbReference>
<dbReference type="InterPro" id="IPR005474">
    <property type="entry name" value="Transketolase_N"/>
</dbReference>
<keyword evidence="11" id="KW-0106">Calcium</keyword>
<evidence type="ECO:0000256" key="1">
    <source>
        <dbReference type="ARBA" id="ARBA00001913"/>
    </source>
</evidence>
<dbReference type="STRING" id="283909.R7U3P2"/>
<comment type="cofactor">
    <cofactor evidence="1">
        <name>Ca(2+)</name>
        <dbReference type="ChEBI" id="CHEBI:29108"/>
    </cofactor>
</comment>
<dbReference type="PROSITE" id="PS00802">
    <property type="entry name" value="TRANSKETOLASE_2"/>
    <property type="match status" value="1"/>
</dbReference>
<evidence type="ECO:0000256" key="9">
    <source>
        <dbReference type="ARBA" id="ARBA00022679"/>
    </source>
</evidence>
<keyword evidence="9" id="KW-0808">Transferase</keyword>
<evidence type="ECO:0000256" key="8">
    <source>
        <dbReference type="ARBA" id="ARBA00013152"/>
    </source>
</evidence>
<dbReference type="OMA" id="ADYMRGS"/>
<name>R7U3P2_CAPTE</name>
<dbReference type="InterPro" id="IPR033248">
    <property type="entry name" value="Transketolase_C"/>
</dbReference>